<evidence type="ECO:0000313" key="3">
    <source>
        <dbReference type="Proteomes" id="UP000008066"/>
    </source>
</evidence>
<evidence type="ECO:0000313" key="2">
    <source>
        <dbReference type="EMBL" id="EGS21377.1"/>
    </source>
</evidence>
<proteinExistence type="predicted"/>
<dbReference type="EMBL" id="GL988041">
    <property type="protein sequence ID" value="EGS21377.1"/>
    <property type="molecule type" value="Genomic_DNA"/>
</dbReference>
<dbReference type="AlphaFoldDB" id="G0S558"/>
<feature type="region of interest" description="Disordered" evidence="1">
    <location>
        <begin position="536"/>
        <end position="567"/>
    </location>
</feature>
<gene>
    <name evidence="2" type="ORF">CTHT_0032320</name>
</gene>
<dbReference type="HOGENOM" id="CLU_467679_0_0_1"/>
<dbReference type="KEGG" id="cthr:CTHT_0032320"/>
<feature type="compositionally biased region" description="Polar residues" evidence="1">
    <location>
        <begin position="154"/>
        <end position="168"/>
    </location>
</feature>
<dbReference type="OMA" id="GCETERN"/>
<accession>G0S558</accession>
<dbReference type="eggNOG" id="ENOG502SPT4">
    <property type="taxonomic scope" value="Eukaryota"/>
</dbReference>
<protein>
    <submittedName>
        <fullName evidence="2">Uncharacterized protein</fullName>
    </submittedName>
</protein>
<reference evidence="2 3" key="1">
    <citation type="journal article" date="2011" name="Cell">
        <title>Insight into structure and assembly of the nuclear pore complex by utilizing the genome of a eukaryotic thermophile.</title>
        <authorList>
            <person name="Amlacher S."/>
            <person name="Sarges P."/>
            <person name="Flemming D."/>
            <person name="van Noort V."/>
            <person name="Kunze R."/>
            <person name="Devos D.P."/>
            <person name="Arumugam M."/>
            <person name="Bork P."/>
            <person name="Hurt E."/>
        </authorList>
    </citation>
    <scope>NUCLEOTIDE SEQUENCE [LARGE SCALE GENOMIC DNA]</scope>
    <source>
        <strain evidence="3">DSM 1495 / CBS 144.50 / IMI 039719</strain>
    </source>
</reference>
<feature type="compositionally biased region" description="Basic residues" evidence="1">
    <location>
        <begin position="104"/>
        <end position="124"/>
    </location>
</feature>
<dbReference type="OrthoDB" id="371463at2759"/>
<feature type="region of interest" description="Disordered" evidence="1">
    <location>
        <begin position="104"/>
        <end position="176"/>
    </location>
</feature>
<evidence type="ECO:0000256" key="1">
    <source>
        <dbReference type="SAM" id="MobiDB-lite"/>
    </source>
</evidence>
<dbReference type="STRING" id="759272.G0S558"/>
<organism evidence="3">
    <name type="scientific">Chaetomium thermophilum (strain DSM 1495 / CBS 144.50 / IMI 039719)</name>
    <name type="common">Thermochaetoides thermophila</name>
    <dbReference type="NCBI Taxonomy" id="759272"/>
    <lineage>
        <taxon>Eukaryota</taxon>
        <taxon>Fungi</taxon>
        <taxon>Dikarya</taxon>
        <taxon>Ascomycota</taxon>
        <taxon>Pezizomycotina</taxon>
        <taxon>Sordariomycetes</taxon>
        <taxon>Sordariomycetidae</taxon>
        <taxon>Sordariales</taxon>
        <taxon>Chaetomiaceae</taxon>
        <taxon>Thermochaetoides</taxon>
    </lineage>
</organism>
<name>G0S558_CHATD</name>
<feature type="compositionally biased region" description="Pro residues" evidence="1">
    <location>
        <begin position="416"/>
        <end position="428"/>
    </location>
</feature>
<sequence>MPTYLCHGFRWHRKSIRVYIIVQNLDDASPEWIIPAKSSRCILESFYELFDFLPYCKQTSPSRVQLQQETAITPAWDTDSDCDGRTLVNTEACSVASRYCNRGRSRSRSRSHSRSTYRHGRGVSRAHYPQEPVPPLPTQNPSLPSGCSPEPGTPESNCDISGESPTDSDGNDEQDDFATQSWSAVKLLEEYDPRDLSCVSRPWAYVADYVVRIDTSCSLAEEIAKYEREYRHKNGWIEDLRDELQRGEQVQWFVVVNGDEERGWKSSGRGCETERNGGTPGADCEEICQKLKNECQPENWRYKLRCLDGYQQAYRSTASKAQRHHHAQYLLQQEIFESEERRLQHEQHQAQYQQQVQQLHEKCLQGKLRQYQHQRQHTHQCYQSQPQHRCCNHNQHQPCHEKQHSCSSNHQRGPSVPGPPARAPPPVPQAEDRPPTPPPRASSRAQTPYKSQQQQQLQQPQQPSHNRTSSKPKIPDKNYLPPLPIPVPPIPANINNNAANVSINGKNETYPIRLRHKMSFDTPRTVVVSGGMKEEDIARPKTPGSSSMNGRSLRAHGSVSGAGGGLKKFFSREGAKVGDVTVG</sequence>
<dbReference type="Proteomes" id="UP000008066">
    <property type="component" value="Unassembled WGS sequence"/>
</dbReference>
<feature type="region of interest" description="Disordered" evidence="1">
    <location>
        <begin position="392"/>
        <end position="485"/>
    </location>
</feature>
<dbReference type="RefSeq" id="XP_006693673.1">
    <property type="nucleotide sequence ID" value="XM_006693610.1"/>
</dbReference>
<keyword evidence="3" id="KW-1185">Reference proteome</keyword>
<feature type="compositionally biased region" description="Low complexity" evidence="1">
    <location>
        <begin position="452"/>
        <end position="463"/>
    </location>
</feature>
<dbReference type="GeneID" id="18257270"/>